<sequence>MTNWSEIDRITKQWLKEAGERIRQSFSKQLQIATKANRNDLVTNIDQDTEQFFIERIRKTYPDHKILGEEGYGDEINGTNGVIWVIDPIDGTMNFVHMQRHFTISIGIFEDGKGKLAYIYDVTNDELYHAMNGKGAFYNEKQLPKFSEKLLCDCIVGLNAIWLTENRRIDYRILIPLVKSVRGTRSFGSAALEMAYVATGWMDAYISLRLSPWDFAAGMIIVEELGGKATKLNGEPLSILEKSSVFLARSDVHEQISEQFLSNYVENPMRDYRKKR</sequence>
<keyword evidence="9" id="KW-1185">Reference proteome</keyword>
<gene>
    <name evidence="8" type="ORF">OE104_07310</name>
</gene>
<feature type="binding site" evidence="7">
    <location>
        <position position="89"/>
    </location>
    <ligand>
        <name>Mg(2+)</name>
        <dbReference type="ChEBI" id="CHEBI:18420"/>
        <label>1</label>
        <note>catalytic</note>
    </ligand>
</feature>
<evidence type="ECO:0000256" key="5">
    <source>
        <dbReference type="ARBA" id="ARBA00022801"/>
    </source>
</evidence>
<dbReference type="Pfam" id="PF00459">
    <property type="entry name" value="Inositol_P"/>
    <property type="match status" value="1"/>
</dbReference>
<dbReference type="InterPro" id="IPR020583">
    <property type="entry name" value="Inositol_monoP_metal-BS"/>
</dbReference>
<dbReference type="PANTHER" id="PTHR20854">
    <property type="entry name" value="INOSITOL MONOPHOSPHATASE"/>
    <property type="match status" value="1"/>
</dbReference>
<proteinExistence type="predicted"/>
<dbReference type="Gene3D" id="3.40.190.80">
    <property type="match status" value="1"/>
</dbReference>
<feature type="binding site" evidence="7">
    <location>
        <position position="69"/>
    </location>
    <ligand>
        <name>Mg(2+)</name>
        <dbReference type="ChEBI" id="CHEBI:18420"/>
        <label>1</label>
        <note>catalytic</note>
    </ligand>
</feature>
<dbReference type="AlphaFoldDB" id="A0A9E8RVW3"/>
<dbReference type="FunFam" id="3.30.540.10:FF:000003">
    <property type="entry name" value="Inositol-1-monophosphatase"/>
    <property type="match status" value="1"/>
</dbReference>
<evidence type="ECO:0000256" key="7">
    <source>
        <dbReference type="PIRSR" id="PIRSR600760-2"/>
    </source>
</evidence>
<evidence type="ECO:0000256" key="2">
    <source>
        <dbReference type="ARBA" id="ARBA00001946"/>
    </source>
</evidence>
<dbReference type="SUPFAM" id="SSF56655">
    <property type="entry name" value="Carbohydrate phosphatase"/>
    <property type="match status" value="1"/>
</dbReference>
<feature type="binding site" evidence="7">
    <location>
        <position position="87"/>
    </location>
    <ligand>
        <name>Mg(2+)</name>
        <dbReference type="ChEBI" id="CHEBI:18420"/>
        <label>1</label>
        <note>catalytic</note>
    </ligand>
</feature>
<dbReference type="Proteomes" id="UP001164718">
    <property type="component" value="Chromosome"/>
</dbReference>
<keyword evidence="5" id="KW-0378">Hydrolase</keyword>
<dbReference type="GO" id="GO:0007165">
    <property type="term" value="P:signal transduction"/>
    <property type="evidence" value="ECO:0007669"/>
    <property type="project" value="TreeGrafter"/>
</dbReference>
<evidence type="ECO:0000313" key="9">
    <source>
        <dbReference type="Proteomes" id="UP001164718"/>
    </source>
</evidence>
<dbReference type="CDD" id="cd01637">
    <property type="entry name" value="IMPase_like"/>
    <property type="match status" value="1"/>
</dbReference>
<dbReference type="EC" id="3.1.3.25" evidence="3"/>
<dbReference type="GO" id="GO:0046854">
    <property type="term" value="P:phosphatidylinositol phosphate biosynthetic process"/>
    <property type="evidence" value="ECO:0007669"/>
    <property type="project" value="InterPro"/>
</dbReference>
<dbReference type="InterPro" id="IPR020550">
    <property type="entry name" value="Inositol_monophosphatase_CS"/>
</dbReference>
<evidence type="ECO:0000256" key="4">
    <source>
        <dbReference type="ARBA" id="ARBA00022723"/>
    </source>
</evidence>
<feature type="binding site" evidence="7">
    <location>
        <position position="90"/>
    </location>
    <ligand>
        <name>Mg(2+)</name>
        <dbReference type="ChEBI" id="CHEBI:18420"/>
        <label>2</label>
    </ligand>
</feature>
<dbReference type="GO" id="GO:0008934">
    <property type="term" value="F:inositol monophosphate 1-phosphatase activity"/>
    <property type="evidence" value="ECO:0007669"/>
    <property type="project" value="TreeGrafter"/>
</dbReference>
<organism evidence="8 9">
    <name type="scientific">Fervidibacillus albus</name>
    <dbReference type="NCBI Taxonomy" id="2980026"/>
    <lineage>
        <taxon>Bacteria</taxon>
        <taxon>Bacillati</taxon>
        <taxon>Bacillota</taxon>
        <taxon>Bacilli</taxon>
        <taxon>Bacillales</taxon>
        <taxon>Bacillaceae</taxon>
        <taxon>Fervidibacillus</taxon>
    </lineage>
</organism>
<keyword evidence="6 7" id="KW-0460">Magnesium</keyword>
<reference evidence="8" key="1">
    <citation type="submission" date="2022-09" db="EMBL/GenBank/DDBJ databases">
        <title>Complete Genomes of Fervidibacillus albus and Fervidibacillus halotolerans isolated from tidal flat sediments.</title>
        <authorList>
            <person name="Kwon K.K."/>
            <person name="Yang S.-H."/>
            <person name="Park M.J."/>
            <person name="Oh H.-M."/>
        </authorList>
    </citation>
    <scope>NUCLEOTIDE SEQUENCE</scope>
    <source>
        <strain evidence="8">MEBiC13591</strain>
    </source>
</reference>
<comment type="catalytic activity">
    <reaction evidence="1">
        <text>a myo-inositol phosphate + H2O = myo-inositol + phosphate</text>
        <dbReference type="Rhea" id="RHEA:24056"/>
        <dbReference type="ChEBI" id="CHEBI:15377"/>
        <dbReference type="ChEBI" id="CHEBI:17268"/>
        <dbReference type="ChEBI" id="CHEBI:43474"/>
        <dbReference type="ChEBI" id="CHEBI:84139"/>
        <dbReference type="EC" id="3.1.3.25"/>
    </reaction>
</comment>
<accession>A0A9E8RVW3</accession>
<evidence type="ECO:0000313" key="8">
    <source>
        <dbReference type="EMBL" id="WAA11100.1"/>
    </source>
</evidence>
<dbReference type="InterPro" id="IPR000760">
    <property type="entry name" value="Inositol_monophosphatase-like"/>
</dbReference>
<dbReference type="GO" id="GO:0046872">
    <property type="term" value="F:metal ion binding"/>
    <property type="evidence" value="ECO:0007669"/>
    <property type="project" value="UniProtKB-KW"/>
</dbReference>
<name>A0A9E8RVW3_9BACI</name>
<feature type="binding site" evidence="7">
    <location>
        <position position="214"/>
    </location>
    <ligand>
        <name>Mg(2+)</name>
        <dbReference type="ChEBI" id="CHEBI:18420"/>
        <label>1</label>
        <note>catalytic</note>
    </ligand>
</feature>
<dbReference type="PROSITE" id="PS00630">
    <property type="entry name" value="IMP_2"/>
    <property type="match status" value="1"/>
</dbReference>
<dbReference type="GO" id="GO:0006020">
    <property type="term" value="P:inositol metabolic process"/>
    <property type="evidence" value="ECO:0007669"/>
    <property type="project" value="TreeGrafter"/>
</dbReference>
<evidence type="ECO:0000256" key="1">
    <source>
        <dbReference type="ARBA" id="ARBA00001033"/>
    </source>
</evidence>
<protein>
    <recommendedName>
        <fullName evidence="3">inositol-phosphate phosphatase</fullName>
        <ecNumber evidence="3">3.1.3.25</ecNumber>
    </recommendedName>
</protein>
<dbReference type="Gene3D" id="3.30.540.10">
    <property type="entry name" value="Fructose-1,6-Bisphosphatase, subunit A, domain 1"/>
    <property type="match status" value="1"/>
</dbReference>
<evidence type="ECO:0000256" key="3">
    <source>
        <dbReference type="ARBA" id="ARBA00013106"/>
    </source>
</evidence>
<dbReference type="PRINTS" id="PR00377">
    <property type="entry name" value="IMPHPHTASES"/>
</dbReference>
<dbReference type="PANTHER" id="PTHR20854:SF4">
    <property type="entry name" value="INOSITOL-1-MONOPHOSPHATASE-RELATED"/>
    <property type="match status" value="1"/>
</dbReference>
<keyword evidence="4 7" id="KW-0479">Metal-binding</keyword>
<dbReference type="PROSITE" id="PS00629">
    <property type="entry name" value="IMP_1"/>
    <property type="match status" value="1"/>
</dbReference>
<comment type="cofactor">
    <cofactor evidence="2 7">
        <name>Mg(2+)</name>
        <dbReference type="ChEBI" id="CHEBI:18420"/>
    </cofactor>
</comment>
<evidence type="ECO:0000256" key="6">
    <source>
        <dbReference type="ARBA" id="ARBA00022842"/>
    </source>
</evidence>
<dbReference type="RefSeq" id="WP_275418921.1">
    <property type="nucleotide sequence ID" value="NZ_CP106878.1"/>
</dbReference>
<dbReference type="KEGG" id="faf:OE104_07310"/>
<dbReference type="EMBL" id="CP106878">
    <property type="protein sequence ID" value="WAA11100.1"/>
    <property type="molecule type" value="Genomic_DNA"/>
</dbReference>